<name>A0A1F5EB45_9BACT</name>
<dbReference type="Pfam" id="PF19420">
    <property type="entry name" value="DDAH_eukar"/>
    <property type="match status" value="1"/>
</dbReference>
<dbReference type="PIRSF" id="PIRSF028188">
    <property type="entry name" value="Amdntrnsf_FN0238"/>
    <property type="match status" value="1"/>
</dbReference>
<gene>
    <name evidence="1" type="ORF">A3A71_01070</name>
</gene>
<dbReference type="InterPro" id="IPR014541">
    <property type="entry name" value="Amdntrnsf_FN0238"/>
</dbReference>
<evidence type="ECO:0000313" key="1">
    <source>
        <dbReference type="EMBL" id="OGD64629.1"/>
    </source>
</evidence>
<dbReference type="PANTHER" id="PTHR43224:SF1">
    <property type="entry name" value="AMIDINOTRANSFERASE"/>
    <property type="match status" value="1"/>
</dbReference>
<evidence type="ECO:0000313" key="2">
    <source>
        <dbReference type="Proteomes" id="UP000177481"/>
    </source>
</evidence>
<dbReference type="PANTHER" id="PTHR43224">
    <property type="entry name" value="AMIDINOTRANSFERASE"/>
    <property type="match status" value="1"/>
</dbReference>
<comment type="caution">
    <text evidence="1">The sequence shown here is derived from an EMBL/GenBank/DDBJ whole genome shotgun (WGS) entry which is preliminary data.</text>
</comment>
<accession>A0A1F5EB45</accession>
<protein>
    <recommendedName>
        <fullName evidence="3">Amidinotransferase</fullName>
    </recommendedName>
</protein>
<reference evidence="1 2" key="1">
    <citation type="journal article" date="2016" name="Nat. Commun.">
        <title>Thousands of microbial genomes shed light on interconnected biogeochemical processes in an aquifer system.</title>
        <authorList>
            <person name="Anantharaman K."/>
            <person name="Brown C.T."/>
            <person name="Hug L.A."/>
            <person name="Sharon I."/>
            <person name="Castelle C.J."/>
            <person name="Probst A.J."/>
            <person name="Thomas B.C."/>
            <person name="Singh A."/>
            <person name="Wilkins M.J."/>
            <person name="Karaoz U."/>
            <person name="Brodie E.L."/>
            <person name="Williams K.H."/>
            <person name="Hubbard S.S."/>
            <person name="Banfield J.F."/>
        </authorList>
    </citation>
    <scope>NUCLEOTIDE SEQUENCE [LARGE SCALE GENOMIC DNA]</scope>
</reference>
<dbReference type="Gene3D" id="3.75.10.10">
    <property type="entry name" value="L-arginine/glycine Amidinotransferase, Chain A"/>
    <property type="match status" value="1"/>
</dbReference>
<sequence length="324" mass="36226">MKQSTHTVIMIGAEYFEPNPKTAIDNRFAHLNLENLSKAQIRSRAMAESKALDSVLMDAGVNVIRFPGTPGCPDGVFPNNWLSTDEEDHMILYPMMATNRRIERVAWPAIRERLRRAGFQVDPDKIVDLSYLERNGHFLEGTGSLVLDHINNIAYAALSERTTIEAIKEFATTFSYYPKVFGTADADGQPVYHTNVILALGTDFALFCPDAVPDEGERDEIFERLMQHQQGSGRQEVIEITWDQVKSFCGNVLELSTEGGDRIVVMSETAKRAFRPDQLDKLEKWGGRIVSADIPTIETIGGGGVRCMLCEVFLPWVNGDHFVG</sequence>
<dbReference type="SUPFAM" id="SSF55909">
    <property type="entry name" value="Pentein"/>
    <property type="match status" value="1"/>
</dbReference>
<proteinExistence type="predicted"/>
<dbReference type="EMBL" id="MEZX01000002">
    <property type="protein sequence ID" value="OGD64629.1"/>
    <property type="molecule type" value="Genomic_DNA"/>
</dbReference>
<dbReference type="Proteomes" id="UP000177481">
    <property type="component" value="Unassembled WGS sequence"/>
</dbReference>
<organism evidence="1 2">
    <name type="scientific">Candidatus Berkelbacteria bacterium RIFCSPLOWO2_01_FULL_50_28</name>
    <dbReference type="NCBI Taxonomy" id="1797471"/>
    <lineage>
        <taxon>Bacteria</taxon>
        <taxon>Candidatus Berkelbacteria</taxon>
    </lineage>
</organism>
<evidence type="ECO:0008006" key="3">
    <source>
        <dbReference type="Google" id="ProtNLM"/>
    </source>
</evidence>
<dbReference type="AlphaFoldDB" id="A0A1F5EB45"/>